<organism evidence="2 3">
    <name type="scientific">Chara braunii</name>
    <name type="common">Braun's stonewort</name>
    <dbReference type="NCBI Taxonomy" id="69332"/>
    <lineage>
        <taxon>Eukaryota</taxon>
        <taxon>Viridiplantae</taxon>
        <taxon>Streptophyta</taxon>
        <taxon>Charophyceae</taxon>
        <taxon>Charales</taxon>
        <taxon>Characeae</taxon>
        <taxon>Chara</taxon>
    </lineage>
</organism>
<name>A0A388JXH6_CHABU</name>
<feature type="compositionally biased region" description="Low complexity" evidence="1">
    <location>
        <begin position="397"/>
        <end position="408"/>
    </location>
</feature>
<dbReference type="AlphaFoldDB" id="A0A388JXH6"/>
<feature type="region of interest" description="Disordered" evidence="1">
    <location>
        <begin position="183"/>
        <end position="210"/>
    </location>
</feature>
<protein>
    <submittedName>
        <fullName evidence="2">Uncharacterized protein</fullName>
    </submittedName>
</protein>
<keyword evidence="3" id="KW-1185">Reference proteome</keyword>
<feature type="compositionally biased region" description="Acidic residues" evidence="1">
    <location>
        <begin position="8"/>
        <end position="25"/>
    </location>
</feature>
<dbReference type="Gramene" id="GBG62442">
    <property type="protein sequence ID" value="GBG62442"/>
    <property type="gene ID" value="CBR_g30762"/>
</dbReference>
<evidence type="ECO:0000313" key="3">
    <source>
        <dbReference type="Proteomes" id="UP000265515"/>
    </source>
</evidence>
<feature type="region of interest" description="Disordered" evidence="1">
    <location>
        <begin position="394"/>
        <end position="428"/>
    </location>
</feature>
<feature type="region of interest" description="Disordered" evidence="1">
    <location>
        <begin position="537"/>
        <end position="599"/>
    </location>
</feature>
<dbReference type="Proteomes" id="UP000265515">
    <property type="component" value="Unassembled WGS sequence"/>
</dbReference>
<feature type="region of interest" description="Disordered" evidence="1">
    <location>
        <begin position="1"/>
        <end position="25"/>
    </location>
</feature>
<feature type="region of interest" description="Disordered" evidence="1">
    <location>
        <begin position="607"/>
        <end position="626"/>
    </location>
</feature>
<comment type="caution">
    <text evidence="2">The sequence shown here is derived from an EMBL/GenBank/DDBJ whole genome shotgun (WGS) entry which is preliminary data.</text>
</comment>
<feature type="compositionally biased region" description="Basic and acidic residues" evidence="1">
    <location>
        <begin position="100"/>
        <end position="113"/>
    </location>
</feature>
<evidence type="ECO:0000256" key="1">
    <source>
        <dbReference type="SAM" id="MobiDB-lite"/>
    </source>
</evidence>
<feature type="compositionally biased region" description="Basic and acidic residues" evidence="1">
    <location>
        <begin position="201"/>
        <end position="210"/>
    </location>
</feature>
<feature type="region of interest" description="Disordered" evidence="1">
    <location>
        <begin position="98"/>
        <end position="141"/>
    </location>
</feature>
<accession>A0A388JXH6</accession>
<proteinExistence type="predicted"/>
<reference evidence="2 3" key="1">
    <citation type="journal article" date="2018" name="Cell">
        <title>The Chara Genome: Secondary Complexity and Implications for Plant Terrestrialization.</title>
        <authorList>
            <person name="Nishiyama T."/>
            <person name="Sakayama H."/>
            <person name="Vries J.D."/>
            <person name="Buschmann H."/>
            <person name="Saint-Marcoux D."/>
            <person name="Ullrich K.K."/>
            <person name="Haas F.B."/>
            <person name="Vanderstraeten L."/>
            <person name="Becker D."/>
            <person name="Lang D."/>
            <person name="Vosolsobe S."/>
            <person name="Rombauts S."/>
            <person name="Wilhelmsson P.K.I."/>
            <person name="Janitza P."/>
            <person name="Kern R."/>
            <person name="Heyl A."/>
            <person name="Rumpler F."/>
            <person name="Villalobos L.I.A.C."/>
            <person name="Clay J.M."/>
            <person name="Skokan R."/>
            <person name="Toyoda A."/>
            <person name="Suzuki Y."/>
            <person name="Kagoshima H."/>
            <person name="Schijlen E."/>
            <person name="Tajeshwar N."/>
            <person name="Catarino B."/>
            <person name="Hetherington A.J."/>
            <person name="Saltykova A."/>
            <person name="Bonnot C."/>
            <person name="Breuninger H."/>
            <person name="Symeonidi A."/>
            <person name="Radhakrishnan G.V."/>
            <person name="Van Nieuwerburgh F."/>
            <person name="Deforce D."/>
            <person name="Chang C."/>
            <person name="Karol K.G."/>
            <person name="Hedrich R."/>
            <person name="Ulvskov P."/>
            <person name="Glockner G."/>
            <person name="Delwiche C.F."/>
            <person name="Petrasek J."/>
            <person name="Van de Peer Y."/>
            <person name="Friml J."/>
            <person name="Beilby M."/>
            <person name="Dolan L."/>
            <person name="Kohara Y."/>
            <person name="Sugano S."/>
            <person name="Fujiyama A."/>
            <person name="Delaux P.-M."/>
            <person name="Quint M."/>
            <person name="TheiBen G."/>
            <person name="Hagemann M."/>
            <person name="Harholt J."/>
            <person name="Dunand C."/>
            <person name="Zachgo S."/>
            <person name="Langdale J."/>
            <person name="Maumus F."/>
            <person name="Straeten D.V.D."/>
            <person name="Gould S.B."/>
            <person name="Rensing S.A."/>
        </authorList>
    </citation>
    <scope>NUCLEOTIDE SEQUENCE [LARGE SCALE GENOMIC DNA]</scope>
    <source>
        <strain evidence="2 3">S276</strain>
    </source>
</reference>
<evidence type="ECO:0000313" key="2">
    <source>
        <dbReference type="EMBL" id="GBG62442.1"/>
    </source>
</evidence>
<gene>
    <name evidence="2" type="ORF">CBR_g30762</name>
</gene>
<sequence>MTNGFDVISDDNDESEGGNDYGGDDGDAAADEAFIAMMMVLMTTKCCTLEKEYALSIQQKEEIIQFLEVERQIANEYIHELLQKNKALQSKVEKMASPAKEGKQVSRSGRQEVGEVCSIPPRSEALLEGPTTSGSGGQPKASVADEVEAGCLNTKFCAAEPVSVIAVNHDEAAACCADGISRGEAGENTGEQSGRVVSQGRDGKEQSVSRVREAESDKKCVEKVGRLEKALARSSSRVDDLSLRMHDLILELSAESRRLWATGRPDNEAEECSSSWRSSVDQQISCLELAVQDMVLELTVEAREWDLNEKGEQWDGRVDAEPDLHWRSSRERVSRGRGYEGVQAEGQVPVHVAAVGNGDKVEWKQKPSWSLGGGRERRGLAEGKELHVEAQVQRIDSPSAAAAPSGSSRITPNGGHMRPSLDSFDLPGRKRERRSLSIAQPLGKHIHSALDGKQLDLTASWKPTGDDAGSRKPPISNYPDGRLLFTKTGKRMLAIVEDPVEQVALPSGHELAPGRAAAIPLRVLNEIKTGGNQCLKNGPELATASPGDRGSPLKGGVLEGQPLRKSPRKNSSPDVKRHLQNRLPSSRRKTTATMEERQAADLVGGDLVFGQSPRRGGRRLENQADSASFDDRARALQPRLTRAGRPCFHSALQSLSLKIGGMSEKIKRLDLGRFGITEDGMMTRREEKVGN</sequence>
<feature type="region of interest" description="Disordered" evidence="1">
    <location>
        <begin position="461"/>
        <end position="480"/>
    </location>
</feature>
<dbReference type="EMBL" id="BFEA01000029">
    <property type="protein sequence ID" value="GBG62442.1"/>
    <property type="molecule type" value="Genomic_DNA"/>
</dbReference>